<sequence>MNFTCHAKPFAAYACLALSFGFISPTYAQSGSSDSNQADPGWIVTLGGGTEYGPSFEGARNRSFSFVPSLDFRRADEAASLGAPDDNIDYTLFQLGGLELGPVVGIRGNRKTSQDSRLEGLHEIRWSVDAGAFAQYWPIDDRLRLRIEARQDLRAEDGFVADLGADWFQRVGDKILLSAGARLSLANTAYMQNSFGVSEAESLRGAYFPAFDAHGGFKSTGFVISATYQMMPDMNIQLYNKFEQLIGDAADSPLVRLGGSANQNTVGVVFTRSFPTNF</sequence>
<dbReference type="PANTHER" id="PTHR38776">
    <property type="entry name" value="MLTA-INTERACTING PROTEIN-RELATED"/>
    <property type="match status" value="1"/>
</dbReference>
<gene>
    <name evidence="7" type="ORF">DUT91_22620</name>
</gene>
<dbReference type="Pfam" id="PF06629">
    <property type="entry name" value="MipA"/>
    <property type="match status" value="1"/>
</dbReference>
<dbReference type="AlphaFoldDB" id="A0A368JWY6"/>
<evidence type="ECO:0000256" key="6">
    <source>
        <dbReference type="SAM" id="SignalP"/>
    </source>
</evidence>
<evidence type="ECO:0000256" key="4">
    <source>
        <dbReference type="ARBA" id="ARBA00023136"/>
    </source>
</evidence>
<organism evidence="7 8">
    <name type="scientific">Phyllobacterium salinisoli</name>
    <dbReference type="NCBI Taxonomy" id="1899321"/>
    <lineage>
        <taxon>Bacteria</taxon>
        <taxon>Pseudomonadati</taxon>
        <taxon>Pseudomonadota</taxon>
        <taxon>Alphaproteobacteria</taxon>
        <taxon>Hyphomicrobiales</taxon>
        <taxon>Phyllobacteriaceae</taxon>
        <taxon>Phyllobacterium</taxon>
    </lineage>
</organism>
<proteinExistence type="inferred from homology"/>
<name>A0A368JWY6_9HYPH</name>
<dbReference type="InterPro" id="IPR010583">
    <property type="entry name" value="MipA"/>
</dbReference>
<dbReference type="Proteomes" id="UP000253420">
    <property type="component" value="Unassembled WGS sequence"/>
</dbReference>
<comment type="similarity">
    <text evidence="2">Belongs to the MipA/OmpV family.</text>
</comment>
<keyword evidence="3 6" id="KW-0732">Signal</keyword>
<evidence type="ECO:0000256" key="3">
    <source>
        <dbReference type="ARBA" id="ARBA00022729"/>
    </source>
</evidence>
<dbReference type="RefSeq" id="WP_114442740.1">
    <property type="nucleotide sequence ID" value="NZ_QOZG01000018.1"/>
</dbReference>
<evidence type="ECO:0000256" key="2">
    <source>
        <dbReference type="ARBA" id="ARBA00005722"/>
    </source>
</evidence>
<evidence type="ECO:0000256" key="5">
    <source>
        <dbReference type="ARBA" id="ARBA00023237"/>
    </source>
</evidence>
<dbReference type="GO" id="GO:0009279">
    <property type="term" value="C:cell outer membrane"/>
    <property type="evidence" value="ECO:0007669"/>
    <property type="project" value="UniProtKB-SubCell"/>
</dbReference>
<evidence type="ECO:0000313" key="7">
    <source>
        <dbReference type="EMBL" id="RCS21667.1"/>
    </source>
</evidence>
<dbReference type="OrthoDB" id="5462484at2"/>
<comment type="subcellular location">
    <subcellularLocation>
        <location evidence="1">Cell outer membrane</location>
    </subcellularLocation>
</comment>
<evidence type="ECO:0000256" key="1">
    <source>
        <dbReference type="ARBA" id="ARBA00004442"/>
    </source>
</evidence>
<feature type="signal peptide" evidence="6">
    <location>
        <begin position="1"/>
        <end position="28"/>
    </location>
</feature>
<feature type="chain" id="PRO_5016621028" evidence="6">
    <location>
        <begin position="29"/>
        <end position="278"/>
    </location>
</feature>
<keyword evidence="4" id="KW-0472">Membrane</keyword>
<keyword evidence="8" id="KW-1185">Reference proteome</keyword>
<comment type="caution">
    <text evidence="7">The sequence shown here is derived from an EMBL/GenBank/DDBJ whole genome shotgun (WGS) entry which is preliminary data.</text>
</comment>
<keyword evidence="5" id="KW-0998">Cell outer membrane</keyword>
<dbReference type="EMBL" id="QOZG01000018">
    <property type="protein sequence ID" value="RCS21667.1"/>
    <property type="molecule type" value="Genomic_DNA"/>
</dbReference>
<protein>
    <submittedName>
        <fullName evidence="7">MipA/OmpV family protein</fullName>
    </submittedName>
</protein>
<accession>A0A368JWY6</accession>
<evidence type="ECO:0000313" key="8">
    <source>
        <dbReference type="Proteomes" id="UP000253420"/>
    </source>
</evidence>
<reference evidence="7 8" key="1">
    <citation type="submission" date="2018-07" db="EMBL/GenBank/DDBJ databases">
        <title>The draft genome of Phyllobacterium salinisoli.</title>
        <authorList>
            <person name="Liu L."/>
            <person name="Li L."/>
            <person name="Zhang X."/>
            <person name="Liang L."/>
        </authorList>
    </citation>
    <scope>NUCLEOTIDE SEQUENCE [LARGE SCALE GENOMIC DNA]</scope>
    <source>
        <strain evidence="7 8">LLAN61</strain>
    </source>
</reference>
<dbReference type="PANTHER" id="PTHR38776:SF1">
    <property type="entry name" value="MLTA-INTERACTING PROTEIN-RELATED"/>
    <property type="match status" value="1"/>
</dbReference>